<evidence type="ECO:0000256" key="1">
    <source>
        <dbReference type="SAM" id="MobiDB-lite"/>
    </source>
</evidence>
<organism evidence="2 3">
    <name type="scientific">Mycena alexandri</name>
    <dbReference type="NCBI Taxonomy" id="1745969"/>
    <lineage>
        <taxon>Eukaryota</taxon>
        <taxon>Fungi</taxon>
        <taxon>Dikarya</taxon>
        <taxon>Basidiomycota</taxon>
        <taxon>Agaricomycotina</taxon>
        <taxon>Agaricomycetes</taxon>
        <taxon>Agaricomycetidae</taxon>
        <taxon>Agaricales</taxon>
        <taxon>Marasmiineae</taxon>
        <taxon>Mycenaceae</taxon>
        <taxon>Mycena</taxon>
    </lineage>
</organism>
<sequence length="99" mass="10294">MNISFFYPPASGPRSDNNGNKDMMPDGTRPEKHVGDASTSASAQPGNSQHHGGGSGAIIGKFEQKLGALVGSDTLKAKGLKKAEEPHAPKVPNQDRAEA</sequence>
<feature type="compositionally biased region" description="Polar residues" evidence="1">
    <location>
        <begin position="37"/>
        <end position="50"/>
    </location>
</feature>
<feature type="region of interest" description="Disordered" evidence="1">
    <location>
        <begin position="79"/>
        <end position="99"/>
    </location>
</feature>
<reference evidence="2" key="1">
    <citation type="submission" date="2023-03" db="EMBL/GenBank/DDBJ databases">
        <title>Massive genome expansion in bonnet fungi (Mycena s.s.) driven by repeated elements and novel gene families across ecological guilds.</title>
        <authorList>
            <consortium name="Lawrence Berkeley National Laboratory"/>
            <person name="Harder C.B."/>
            <person name="Miyauchi S."/>
            <person name="Viragh M."/>
            <person name="Kuo A."/>
            <person name="Thoen E."/>
            <person name="Andreopoulos B."/>
            <person name="Lu D."/>
            <person name="Skrede I."/>
            <person name="Drula E."/>
            <person name="Henrissat B."/>
            <person name="Morin E."/>
            <person name="Kohler A."/>
            <person name="Barry K."/>
            <person name="LaButti K."/>
            <person name="Morin E."/>
            <person name="Salamov A."/>
            <person name="Lipzen A."/>
            <person name="Mereny Z."/>
            <person name="Hegedus B."/>
            <person name="Baldrian P."/>
            <person name="Stursova M."/>
            <person name="Weitz H."/>
            <person name="Taylor A."/>
            <person name="Grigoriev I.V."/>
            <person name="Nagy L.G."/>
            <person name="Martin F."/>
            <person name="Kauserud H."/>
        </authorList>
    </citation>
    <scope>NUCLEOTIDE SEQUENCE</scope>
    <source>
        <strain evidence="2">CBHHK200</strain>
    </source>
</reference>
<keyword evidence="3" id="KW-1185">Reference proteome</keyword>
<accession>A0AAD6SBT3</accession>
<proteinExistence type="predicted"/>
<evidence type="ECO:0000313" key="2">
    <source>
        <dbReference type="EMBL" id="KAJ7024659.1"/>
    </source>
</evidence>
<dbReference type="AlphaFoldDB" id="A0AAD6SBT3"/>
<gene>
    <name evidence="2" type="ORF">C8F04DRAFT_1270043</name>
</gene>
<dbReference type="EMBL" id="JARJCM010000166">
    <property type="protein sequence ID" value="KAJ7024659.1"/>
    <property type="molecule type" value="Genomic_DNA"/>
</dbReference>
<feature type="region of interest" description="Disordered" evidence="1">
    <location>
        <begin position="1"/>
        <end position="59"/>
    </location>
</feature>
<dbReference type="Proteomes" id="UP001218188">
    <property type="component" value="Unassembled WGS sequence"/>
</dbReference>
<name>A0AAD6SBT3_9AGAR</name>
<evidence type="ECO:0000313" key="3">
    <source>
        <dbReference type="Proteomes" id="UP001218188"/>
    </source>
</evidence>
<comment type="caution">
    <text evidence="2">The sequence shown here is derived from an EMBL/GenBank/DDBJ whole genome shotgun (WGS) entry which is preliminary data.</text>
</comment>
<feature type="compositionally biased region" description="Basic and acidic residues" evidence="1">
    <location>
        <begin position="81"/>
        <end position="99"/>
    </location>
</feature>
<protein>
    <submittedName>
        <fullName evidence="2">Uncharacterized protein</fullName>
    </submittedName>
</protein>